<protein>
    <recommendedName>
        <fullName evidence="11">C2H2-type domain-containing protein</fullName>
    </recommendedName>
</protein>
<keyword evidence="5" id="KW-0862">Zinc</keyword>
<feature type="non-terminal residue" evidence="12">
    <location>
        <position position="1"/>
    </location>
</feature>
<dbReference type="GO" id="GO:0008270">
    <property type="term" value="F:zinc ion binding"/>
    <property type="evidence" value="ECO:0007669"/>
    <property type="project" value="UniProtKB-KW"/>
</dbReference>
<dbReference type="InterPro" id="IPR013087">
    <property type="entry name" value="Znf_C2H2_type"/>
</dbReference>
<keyword evidence="3" id="KW-0677">Repeat</keyword>
<dbReference type="Gene3D" id="3.30.160.60">
    <property type="entry name" value="Classic Zinc Finger"/>
    <property type="match status" value="2"/>
</dbReference>
<dbReference type="PANTHER" id="PTHR19818:SF144">
    <property type="entry name" value="METALLOTHIONEIN EXPRESSION ACTIVATOR-RELATED"/>
    <property type="match status" value="1"/>
</dbReference>
<dbReference type="AlphaFoldDB" id="A0A067NCI2"/>
<evidence type="ECO:0000256" key="4">
    <source>
        <dbReference type="ARBA" id="ARBA00022771"/>
    </source>
</evidence>
<dbReference type="SUPFAM" id="SSF57667">
    <property type="entry name" value="beta-beta-alpha zinc fingers"/>
    <property type="match status" value="1"/>
</dbReference>
<feature type="non-terminal residue" evidence="12">
    <location>
        <position position="51"/>
    </location>
</feature>
<evidence type="ECO:0000256" key="1">
    <source>
        <dbReference type="ARBA" id="ARBA00004123"/>
    </source>
</evidence>
<dbReference type="FunFam" id="3.30.160.60:FF:000072">
    <property type="entry name" value="zinc finger protein 143 isoform X1"/>
    <property type="match status" value="1"/>
</dbReference>
<dbReference type="SMART" id="SM00355">
    <property type="entry name" value="ZnF_C2H2"/>
    <property type="match status" value="2"/>
</dbReference>
<evidence type="ECO:0000256" key="8">
    <source>
        <dbReference type="ARBA" id="ARBA00023163"/>
    </source>
</evidence>
<dbReference type="PANTHER" id="PTHR19818">
    <property type="entry name" value="ZINC FINGER PROTEIN ZIC AND GLI"/>
    <property type="match status" value="1"/>
</dbReference>
<dbReference type="GO" id="GO:0000978">
    <property type="term" value="F:RNA polymerase II cis-regulatory region sequence-specific DNA binding"/>
    <property type="evidence" value="ECO:0007669"/>
    <property type="project" value="TreeGrafter"/>
</dbReference>
<dbReference type="InParanoid" id="A0A067NCI2"/>
<dbReference type="Proteomes" id="UP000027195">
    <property type="component" value="Unassembled WGS sequence"/>
</dbReference>
<keyword evidence="4 10" id="KW-0863">Zinc-finger</keyword>
<dbReference type="InterPro" id="IPR050329">
    <property type="entry name" value="GLI_C2H2-zinc-finger"/>
</dbReference>
<dbReference type="EMBL" id="KL198016">
    <property type="protein sequence ID" value="KDQ21491.1"/>
    <property type="molecule type" value="Genomic_DNA"/>
</dbReference>
<evidence type="ECO:0000256" key="10">
    <source>
        <dbReference type="PROSITE-ProRule" id="PRU00042"/>
    </source>
</evidence>
<dbReference type="STRING" id="930990.A0A067NCI2"/>
<evidence type="ECO:0000313" key="12">
    <source>
        <dbReference type="EMBL" id="KDQ21491.1"/>
    </source>
</evidence>
<sequence>RNFICTHPGCTTAFQRGHDLSRHIRSHAGDRPHRCEACDKRFNRRDALKRH</sequence>
<evidence type="ECO:0000256" key="2">
    <source>
        <dbReference type="ARBA" id="ARBA00022723"/>
    </source>
</evidence>
<evidence type="ECO:0000259" key="11">
    <source>
        <dbReference type="PROSITE" id="PS50157"/>
    </source>
</evidence>
<dbReference type="PROSITE" id="PS00028">
    <property type="entry name" value="ZINC_FINGER_C2H2_1"/>
    <property type="match status" value="1"/>
</dbReference>
<evidence type="ECO:0000256" key="5">
    <source>
        <dbReference type="ARBA" id="ARBA00022833"/>
    </source>
</evidence>
<keyword evidence="9" id="KW-0539">Nucleus</keyword>
<dbReference type="GO" id="GO:0000981">
    <property type="term" value="F:DNA-binding transcription factor activity, RNA polymerase II-specific"/>
    <property type="evidence" value="ECO:0007669"/>
    <property type="project" value="UniProtKB-ARBA"/>
</dbReference>
<comment type="subcellular location">
    <subcellularLocation>
        <location evidence="1">Nucleus</location>
    </subcellularLocation>
</comment>
<dbReference type="Pfam" id="PF00096">
    <property type="entry name" value="zf-C2H2"/>
    <property type="match status" value="2"/>
</dbReference>
<dbReference type="HOGENOM" id="CLU_002678_42_25_1"/>
<gene>
    <name evidence="12" type="ORF">BOTBODRAFT_74550</name>
</gene>
<organism evidence="12 13">
    <name type="scientific">Botryobasidium botryosum (strain FD-172 SS1)</name>
    <dbReference type="NCBI Taxonomy" id="930990"/>
    <lineage>
        <taxon>Eukaryota</taxon>
        <taxon>Fungi</taxon>
        <taxon>Dikarya</taxon>
        <taxon>Basidiomycota</taxon>
        <taxon>Agaricomycotina</taxon>
        <taxon>Agaricomycetes</taxon>
        <taxon>Cantharellales</taxon>
        <taxon>Botryobasidiaceae</taxon>
        <taxon>Botryobasidium</taxon>
    </lineage>
</organism>
<evidence type="ECO:0000256" key="6">
    <source>
        <dbReference type="ARBA" id="ARBA00023015"/>
    </source>
</evidence>
<reference evidence="13" key="1">
    <citation type="journal article" date="2014" name="Proc. Natl. Acad. Sci. U.S.A.">
        <title>Extensive sampling of basidiomycete genomes demonstrates inadequacy of the white-rot/brown-rot paradigm for wood decay fungi.</title>
        <authorList>
            <person name="Riley R."/>
            <person name="Salamov A.A."/>
            <person name="Brown D.W."/>
            <person name="Nagy L.G."/>
            <person name="Floudas D."/>
            <person name="Held B.W."/>
            <person name="Levasseur A."/>
            <person name="Lombard V."/>
            <person name="Morin E."/>
            <person name="Otillar R."/>
            <person name="Lindquist E.A."/>
            <person name="Sun H."/>
            <person name="LaButti K.M."/>
            <person name="Schmutz J."/>
            <person name="Jabbour D."/>
            <person name="Luo H."/>
            <person name="Baker S.E."/>
            <person name="Pisabarro A.G."/>
            <person name="Walton J.D."/>
            <person name="Blanchette R.A."/>
            <person name="Henrissat B."/>
            <person name="Martin F."/>
            <person name="Cullen D."/>
            <person name="Hibbett D.S."/>
            <person name="Grigoriev I.V."/>
        </authorList>
    </citation>
    <scope>NUCLEOTIDE SEQUENCE [LARGE SCALE GENOMIC DNA]</scope>
    <source>
        <strain evidence="13">FD-172 SS1</strain>
    </source>
</reference>
<evidence type="ECO:0000256" key="7">
    <source>
        <dbReference type="ARBA" id="ARBA00023125"/>
    </source>
</evidence>
<keyword evidence="13" id="KW-1185">Reference proteome</keyword>
<keyword evidence="2" id="KW-0479">Metal-binding</keyword>
<proteinExistence type="predicted"/>
<keyword evidence="7" id="KW-0238">DNA-binding</keyword>
<dbReference type="GO" id="GO:0005634">
    <property type="term" value="C:nucleus"/>
    <property type="evidence" value="ECO:0007669"/>
    <property type="project" value="UniProtKB-SubCell"/>
</dbReference>
<dbReference type="OrthoDB" id="6365676at2759"/>
<feature type="domain" description="C2H2-type" evidence="11">
    <location>
        <begin position="33"/>
        <end position="51"/>
    </location>
</feature>
<name>A0A067NCI2_BOTB1</name>
<dbReference type="GO" id="GO:0045944">
    <property type="term" value="P:positive regulation of transcription by RNA polymerase II"/>
    <property type="evidence" value="ECO:0007669"/>
    <property type="project" value="UniProtKB-ARBA"/>
</dbReference>
<keyword evidence="6" id="KW-0805">Transcription regulation</keyword>
<accession>A0A067NCI2</accession>
<dbReference type="PROSITE" id="PS50157">
    <property type="entry name" value="ZINC_FINGER_C2H2_2"/>
    <property type="match status" value="2"/>
</dbReference>
<keyword evidence="8" id="KW-0804">Transcription</keyword>
<dbReference type="InterPro" id="IPR036236">
    <property type="entry name" value="Znf_C2H2_sf"/>
</dbReference>
<evidence type="ECO:0000256" key="3">
    <source>
        <dbReference type="ARBA" id="ARBA00022737"/>
    </source>
</evidence>
<evidence type="ECO:0000256" key="9">
    <source>
        <dbReference type="ARBA" id="ARBA00023242"/>
    </source>
</evidence>
<dbReference type="FunFam" id="3.30.160.60:FF:001228">
    <property type="entry name" value="Zinc finger protein 236"/>
    <property type="match status" value="1"/>
</dbReference>
<feature type="domain" description="C2H2-type" evidence="11">
    <location>
        <begin position="3"/>
        <end position="32"/>
    </location>
</feature>
<evidence type="ECO:0000313" key="13">
    <source>
        <dbReference type="Proteomes" id="UP000027195"/>
    </source>
</evidence>